<sequence length="638" mass="71347">MRTQLNREEDLRILDWFSKAGHGPRHSEILKMRQPGTGQWFLDSAQYRHWRSQERQTLLCTGIPGSGKTMIAAIAIDHLMTTLLQHPSSGLAYIYCAFDRHSEQTIENLLSTLIKQLSKGQPSLPDAVKELFSNHQRYSTRPSCEELSRTLLAVTSIHKQVFIVVDALDECQSSDGRLRQLLSQIFALQSKANINFLATSRPIPEIEKQFKTCITQTIRASEKDIRSFISGRMSQLPDFINDNSALQEEIKVKIIEVANGMFLIVRLYLDSLRGLHAPRAVRTALERLPRGSDAYDYAYSEAMQRIKSQVPASRTIALKALMWITGAKRQLRVLELQHALAIEDGDTELDASGIPSVAYILSVCAGLVTVDEGSDSMRLVHYTTQEYFNRTRILWFPDAEVEITSICIRYLSFHTFRKSCSSETAFMRRLQAYKFYKYAARHWGHHARLALTLCPEIYTFLGDDGLVESSSQVFLQQTLPTKARGLHMAAFFGLEQAIIAIAPKSDQVDPRDWRGQTPLSIAAQKGHDTAACLLLDRGADIESQDSTSYGTPLFHAVAGGHLTTVQLLLQRGAKPDSKGIHDMTPLSNAAVQGHETLVQLLLDWGADINAKDINNMTPLALGAKNGDARVVRIILDNG</sequence>
<dbReference type="EMBL" id="KZ825346">
    <property type="protein sequence ID" value="RAH45299.1"/>
    <property type="molecule type" value="Genomic_DNA"/>
</dbReference>
<feature type="non-terminal residue" evidence="1">
    <location>
        <position position="638"/>
    </location>
</feature>
<accession>A0ACD1G7N4</accession>
<evidence type="ECO:0000313" key="1">
    <source>
        <dbReference type="EMBL" id="RAH45299.1"/>
    </source>
</evidence>
<evidence type="ECO:0000313" key="2">
    <source>
        <dbReference type="Proteomes" id="UP000249057"/>
    </source>
</evidence>
<dbReference type="Proteomes" id="UP000249057">
    <property type="component" value="Unassembled WGS sequence"/>
</dbReference>
<gene>
    <name evidence="1" type="ORF">BO95DRAFT_364001</name>
</gene>
<organism evidence="1 2">
    <name type="scientific">Aspergillus brunneoviolaceus CBS 621.78</name>
    <dbReference type="NCBI Taxonomy" id="1450534"/>
    <lineage>
        <taxon>Eukaryota</taxon>
        <taxon>Fungi</taxon>
        <taxon>Dikarya</taxon>
        <taxon>Ascomycota</taxon>
        <taxon>Pezizomycotina</taxon>
        <taxon>Eurotiomycetes</taxon>
        <taxon>Eurotiomycetidae</taxon>
        <taxon>Eurotiales</taxon>
        <taxon>Aspergillaceae</taxon>
        <taxon>Aspergillus</taxon>
        <taxon>Aspergillus subgen. Circumdati</taxon>
    </lineage>
</organism>
<proteinExistence type="predicted"/>
<protein>
    <submittedName>
        <fullName evidence="1">Uncharacterized protein</fullName>
    </submittedName>
</protein>
<name>A0ACD1G7N4_9EURO</name>
<reference evidence="1" key="1">
    <citation type="submission" date="2018-02" db="EMBL/GenBank/DDBJ databases">
        <title>The genomes of Aspergillus section Nigri reveals drivers in fungal speciation.</title>
        <authorList>
            <consortium name="DOE Joint Genome Institute"/>
            <person name="Vesth T.C."/>
            <person name="Nybo J."/>
            <person name="Theobald S."/>
            <person name="Brandl J."/>
            <person name="Frisvad J.C."/>
            <person name="Nielsen K.F."/>
            <person name="Lyhne E.K."/>
            <person name="Kogle M.E."/>
            <person name="Kuo A."/>
            <person name="Riley R."/>
            <person name="Clum A."/>
            <person name="Nolan M."/>
            <person name="Lipzen A."/>
            <person name="Salamov A."/>
            <person name="Henrissat B."/>
            <person name="Wiebenga A."/>
            <person name="De vries R.P."/>
            <person name="Grigoriev I.V."/>
            <person name="Mortensen U.H."/>
            <person name="Andersen M.R."/>
            <person name="Baker S.E."/>
        </authorList>
    </citation>
    <scope>NUCLEOTIDE SEQUENCE</scope>
    <source>
        <strain evidence="1">CBS 621.78</strain>
    </source>
</reference>
<keyword evidence="2" id="KW-1185">Reference proteome</keyword>